<evidence type="ECO:0000256" key="1">
    <source>
        <dbReference type="SAM" id="Phobius"/>
    </source>
</evidence>
<keyword evidence="3" id="KW-1185">Reference proteome</keyword>
<dbReference type="Pfam" id="PF13557">
    <property type="entry name" value="Phenol_MetA_deg"/>
    <property type="match status" value="1"/>
</dbReference>
<dbReference type="EMBL" id="FWXY01000014">
    <property type="protein sequence ID" value="SMC89853.1"/>
    <property type="molecule type" value="Genomic_DNA"/>
</dbReference>
<organism evidence="2 3">
    <name type="scientific">Desulfocicer vacuolatum DSM 3385</name>
    <dbReference type="NCBI Taxonomy" id="1121400"/>
    <lineage>
        <taxon>Bacteria</taxon>
        <taxon>Pseudomonadati</taxon>
        <taxon>Thermodesulfobacteriota</taxon>
        <taxon>Desulfobacteria</taxon>
        <taxon>Desulfobacterales</taxon>
        <taxon>Desulfobacteraceae</taxon>
        <taxon>Desulfocicer</taxon>
    </lineage>
</organism>
<reference evidence="2 3" key="1">
    <citation type="submission" date="2017-04" db="EMBL/GenBank/DDBJ databases">
        <authorList>
            <person name="Afonso C.L."/>
            <person name="Miller P.J."/>
            <person name="Scott M.A."/>
            <person name="Spackman E."/>
            <person name="Goraichik I."/>
            <person name="Dimitrov K.M."/>
            <person name="Suarez D.L."/>
            <person name="Swayne D.E."/>
        </authorList>
    </citation>
    <scope>NUCLEOTIDE SEQUENCE [LARGE SCALE GENOMIC DNA]</scope>
    <source>
        <strain evidence="2 3">DSM 3385</strain>
    </source>
</reference>
<proteinExistence type="predicted"/>
<evidence type="ECO:0000313" key="2">
    <source>
        <dbReference type="EMBL" id="SMC89853.1"/>
    </source>
</evidence>
<accession>A0A1W2CXA4</accession>
<dbReference type="AlphaFoldDB" id="A0A1W2CXA4"/>
<dbReference type="STRING" id="1121400.SAMN02746065_11442"/>
<sequence length="303" mass="34200">MRINLFTRVENILKGEWIIILTVMISIFLISGMALAETDPKDLVPIPAGTDVFLVYHRSISGSDMYQNGDEVSNNADFSCQLTMARYVHAFGVWGGTLQLNIIQPFGSIDLELGELDDSNSDLGDTVLNASYYYPFINEDKNRLFLGAAIYVIPPTGGYDSEKSVNLGSNRWAYRPGVFFAWEIDRLLIEGTGTIDFYSDNTDYSVDSLTEEKDPLYVAECHFSYNFTQSFYTSLSYRWSKGGEAELEGVGSMDDETDTKEMMFTAAVTITPQTQLMLQYSTDLDVENGIKQDYVGVRWAYFW</sequence>
<keyword evidence="1" id="KW-0812">Transmembrane</keyword>
<evidence type="ECO:0000313" key="3">
    <source>
        <dbReference type="Proteomes" id="UP000192418"/>
    </source>
</evidence>
<keyword evidence="1" id="KW-1133">Transmembrane helix</keyword>
<name>A0A1W2CXA4_9BACT</name>
<protein>
    <submittedName>
        <fullName evidence="2">Putative MetA-pathway of phenol degradation</fullName>
    </submittedName>
</protein>
<keyword evidence="1" id="KW-0472">Membrane</keyword>
<dbReference type="RefSeq" id="WP_084069916.1">
    <property type="nucleotide sequence ID" value="NZ_FWXY01000014.1"/>
</dbReference>
<feature type="transmembrane region" description="Helical" evidence="1">
    <location>
        <begin position="12"/>
        <end position="36"/>
    </location>
</feature>
<dbReference type="OrthoDB" id="191143at2"/>
<dbReference type="Proteomes" id="UP000192418">
    <property type="component" value="Unassembled WGS sequence"/>
</dbReference>
<gene>
    <name evidence="2" type="ORF">SAMN02746065_11442</name>
</gene>
<dbReference type="InterPro" id="IPR025737">
    <property type="entry name" value="FApF"/>
</dbReference>